<keyword evidence="6 7" id="KW-0472">Membrane</keyword>
<evidence type="ECO:0000256" key="1">
    <source>
        <dbReference type="ARBA" id="ARBA00004651"/>
    </source>
</evidence>
<feature type="transmembrane region" description="Helical" evidence="7">
    <location>
        <begin position="20"/>
        <end position="45"/>
    </location>
</feature>
<gene>
    <name evidence="10" type="ORF">KDA_25860</name>
</gene>
<dbReference type="Gene3D" id="1.20.1560.10">
    <property type="entry name" value="ABC transporter type 1, transmembrane domain"/>
    <property type="match status" value="1"/>
</dbReference>
<dbReference type="InterPro" id="IPR036640">
    <property type="entry name" value="ABC1_TM_sf"/>
</dbReference>
<dbReference type="PANTHER" id="PTHR24221">
    <property type="entry name" value="ATP-BINDING CASSETTE SUB-FAMILY B"/>
    <property type="match status" value="1"/>
</dbReference>
<dbReference type="InterPro" id="IPR011527">
    <property type="entry name" value="ABC1_TM_dom"/>
</dbReference>
<dbReference type="PANTHER" id="PTHR24221:SF423">
    <property type="entry name" value="ABC TRANSPORTER"/>
    <property type="match status" value="1"/>
</dbReference>
<evidence type="ECO:0000256" key="2">
    <source>
        <dbReference type="ARBA" id="ARBA00022692"/>
    </source>
</evidence>
<dbReference type="EMBL" id="BIFT01000001">
    <property type="protein sequence ID" value="GCE27102.1"/>
    <property type="molecule type" value="Genomic_DNA"/>
</dbReference>
<feature type="domain" description="ABC transmembrane type-1" evidence="9">
    <location>
        <begin position="27"/>
        <end position="303"/>
    </location>
</feature>
<dbReference type="InterPro" id="IPR003439">
    <property type="entry name" value="ABC_transporter-like_ATP-bd"/>
</dbReference>
<dbReference type="GO" id="GO:0016887">
    <property type="term" value="F:ATP hydrolysis activity"/>
    <property type="evidence" value="ECO:0007669"/>
    <property type="project" value="InterPro"/>
</dbReference>
<dbReference type="CDD" id="cd07346">
    <property type="entry name" value="ABC_6TM_exporters"/>
    <property type="match status" value="1"/>
</dbReference>
<keyword evidence="3" id="KW-0547">Nucleotide-binding</keyword>
<keyword evidence="5 7" id="KW-1133">Transmembrane helix</keyword>
<dbReference type="InterPro" id="IPR039421">
    <property type="entry name" value="Type_1_exporter"/>
</dbReference>
<dbReference type="CDD" id="cd03228">
    <property type="entry name" value="ABCC_MRP_Like"/>
    <property type="match status" value="1"/>
</dbReference>
<dbReference type="SUPFAM" id="SSF52540">
    <property type="entry name" value="P-loop containing nucleoside triphosphate hydrolases"/>
    <property type="match status" value="1"/>
</dbReference>
<protein>
    <submittedName>
        <fullName evidence="10">HlyB/MsbA family ABC transporter</fullName>
    </submittedName>
</protein>
<dbReference type="InterPro" id="IPR003593">
    <property type="entry name" value="AAA+_ATPase"/>
</dbReference>
<feature type="domain" description="ABC transporter" evidence="8">
    <location>
        <begin position="352"/>
        <end position="582"/>
    </location>
</feature>
<dbReference type="SMART" id="SM00382">
    <property type="entry name" value="AAA"/>
    <property type="match status" value="1"/>
</dbReference>
<keyword evidence="4" id="KW-0067">ATP-binding</keyword>
<dbReference type="PROSITE" id="PS50929">
    <property type="entry name" value="ABC_TM1F"/>
    <property type="match status" value="1"/>
</dbReference>
<keyword evidence="2 7" id="KW-0812">Transmembrane</keyword>
<keyword evidence="11" id="KW-1185">Reference proteome</keyword>
<dbReference type="SUPFAM" id="SSF90123">
    <property type="entry name" value="ABC transporter transmembrane region"/>
    <property type="match status" value="1"/>
</dbReference>
<dbReference type="RefSeq" id="WP_126627484.1">
    <property type="nucleotide sequence ID" value="NZ_BIFT01000001.1"/>
</dbReference>
<evidence type="ECO:0000313" key="11">
    <source>
        <dbReference type="Proteomes" id="UP000287171"/>
    </source>
</evidence>
<feature type="transmembrane region" description="Helical" evidence="7">
    <location>
        <begin position="129"/>
        <end position="153"/>
    </location>
</feature>
<dbReference type="Proteomes" id="UP000287171">
    <property type="component" value="Unassembled WGS sequence"/>
</dbReference>
<dbReference type="GO" id="GO:0005524">
    <property type="term" value="F:ATP binding"/>
    <property type="evidence" value="ECO:0007669"/>
    <property type="project" value="UniProtKB-KW"/>
</dbReference>
<dbReference type="Gene3D" id="3.40.50.300">
    <property type="entry name" value="P-loop containing nucleotide triphosphate hydrolases"/>
    <property type="match status" value="1"/>
</dbReference>
<proteinExistence type="predicted"/>
<feature type="transmembrane region" description="Helical" evidence="7">
    <location>
        <begin position="159"/>
        <end position="178"/>
    </location>
</feature>
<evidence type="ECO:0000256" key="4">
    <source>
        <dbReference type="ARBA" id="ARBA00022840"/>
    </source>
</evidence>
<dbReference type="GO" id="GO:0005886">
    <property type="term" value="C:plasma membrane"/>
    <property type="evidence" value="ECO:0007669"/>
    <property type="project" value="UniProtKB-SubCell"/>
</dbReference>
<accession>A0A402B6Z8</accession>
<dbReference type="Pfam" id="PF00005">
    <property type="entry name" value="ABC_tran"/>
    <property type="match status" value="1"/>
</dbReference>
<evidence type="ECO:0000256" key="7">
    <source>
        <dbReference type="SAM" id="Phobius"/>
    </source>
</evidence>
<dbReference type="PROSITE" id="PS50893">
    <property type="entry name" value="ABC_TRANSPORTER_2"/>
    <property type="match status" value="1"/>
</dbReference>
<dbReference type="Pfam" id="PF00664">
    <property type="entry name" value="ABC_membrane"/>
    <property type="match status" value="1"/>
</dbReference>
<dbReference type="InterPro" id="IPR027417">
    <property type="entry name" value="P-loop_NTPase"/>
</dbReference>
<sequence length="599" mass="66588">MKQKLWYIWRLARYRPLLYIGSGLANGVIWYLFPLVPGLVAQAILDGLTHRTLNPSLLWWLIALLIGSVLARTAIILVAILSEITLGQTMEALLRHNLFAQILQRPGAQALPSSTGEAISRLRNDAEEVGAFICWLFDPVGQILVMIVALVILIRVSPLITLAVFVPLILVLLLVNSFRRRIQLYRKATQESIGDVTGLLGDVFGAVQTIKVSRAEKPIVEHFRKLGEERRKATLKDTLLSQIIDAFSGNAADIGTGIVLLIAAQSIRDQSLSAGDLALFVSYLAWLTQVIRMSGGFITRYSQANVSLDRLFTLLQEGPKQDLVAHRPLYLNGKLPALPFTSKEAQHRLQELQVERLSYRYPGSKRGIEDIQLHLRKGSFTVITGRVGSGKTTLLRTLLGLLPADQGEVRWNDQRITEPDTFFVPPRCSYTPQVPRLFSLTLKENILLGLPEDQVDIAGALHAAVLENDIGELEEQLETTVGPRGVKLSGGQIQRTAAARMFVRNADLLVVDDLSSALDVETEQLLWSRFSPDVTRLAVSHRRATLREADHIIVLKDGRIEIEGTLDHVLANSEEMQRLWHGEPALIGAETAEKMRDNI</sequence>
<evidence type="ECO:0000256" key="5">
    <source>
        <dbReference type="ARBA" id="ARBA00022989"/>
    </source>
</evidence>
<feature type="transmembrane region" description="Helical" evidence="7">
    <location>
        <begin position="57"/>
        <end position="81"/>
    </location>
</feature>
<evidence type="ECO:0000259" key="9">
    <source>
        <dbReference type="PROSITE" id="PS50929"/>
    </source>
</evidence>
<dbReference type="OrthoDB" id="9769115at2"/>
<dbReference type="GO" id="GO:0140359">
    <property type="term" value="F:ABC-type transporter activity"/>
    <property type="evidence" value="ECO:0007669"/>
    <property type="project" value="InterPro"/>
</dbReference>
<comment type="caution">
    <text evidence="10">The sequence shown here is derived from an EMBL/GenBank/DDBJ whole genome shotgun (WGS) entry which is preliminary data.</text>
</comment>
<reference evidence="11" key="1">
    <citation type="submission" date="2018-12" db="EMBL/GenBank/DDBJ databases">
        <title>Tengunoibacter tsumagoiensis gen. nov., sp. nov., Dictyobacter kobayashii sp. nov., D. alpinus sp. nov., and D. joshuensis sp. nov. and description of Dictyobacteraceae fam. nov. within the order Ktedonobacterales isolated from Tengu-no-mugimeshi.</title>
        <authorList>
            <person name="Wang C.M."/>
            <person name="Zheng Y."/>
            <person name="Sakai Y."/>
            <person name="Toyoda A."/>
            <person name="Minakuchi Y."/>
            <person name="Abe K."/>
            <person name="Yokota A."/>
            <person name="Yabe S."/>
        </authorList>
    </citation>
    <scope>NUCLEOTIDE SEQUENCE [LARGE SCALE GENOMIC DNA]</scope>
    <source>
        <strain evidence="11">Uno16</strain>
    </source>
</reference>
<evidence type="ECO:0000256" key="3">
    <source>
        <dbReference type="ARBA" id="ARBA00022741"/>
    </source>
</evidence>
<dbReference type="AlphaFoldDB" id="A0A402B6Z8"/>
<comment type="subcellular location">
    <subcellularLocation>
        <location evidence="1">Cell membrane</location>
        <topology evidence="1">Multi-pass membrane protein</topology>
    </subcellularLocation>
</comment>
<evidence type="ECO:0000259" key="8">
    <source>
        <dbReference type="PROSITE" id="PS50893"/>
    </source>
</evidence>
<organism evidence="10 11">
    <name type="scientific">Dictyobacter alpinus</name>
    <dbReference type="NCBI Taxonomy" id="2014873"/>
    <lineage>
        <taxon>Bacteria</taxon>
        <taxon>Bacillati</taxon>
        <taxon>Chloroflexota</taxon>
        <taxon>Ktedonobacteria</taxon>
        <taxon>Ktedonobacterales</taxon>
        <taxon>Dictyobacteraceae</taxon>
        <taxon>Dictyobacter</taxon>
    </lineage>
</organism>
<evidence type="ECO:0000256" key="6">
    <source>
        <dbReference type="ARBA" id="ARBA00023136"/>
    </source>
</evidence>
<evidence type="ECO:0000313" key="10">
    <source>
        <dbReference type="EMBL" id="GCE27102.1"/>
    </source>
</evidence>
<name>A0A402B6Z8_9CHLR</name>